<feature type="region of interest" description="Disordered" evidence="4">
    <location>
        <begin position="123"/>
        <end position="279"/>
    </location>
</feature>
<dbReference type="InterPro" id="IPR012677">
    <property type="entry name" value="Nucleotide-bd_a/b_plait_sf"/>
</dbReference>
<feature type="compositionally biased region" description="Low complexity" evidence="4">
    <location>
        <begin position="223"/>
        <end position="239"/>
    </location>
</feature>
<keyword evidence="6" id="KW-1185">Reference proteome</keyword>
<feature type="compositionally biased region" description="Pro residues" evidence="4">
    <location>
        <begin position="376"/>
        <end position="386"/>
    </location>
</feature>
<dbReference type="Proteomes" id="UP001318040">
    <property type="component" value="Unplaced"/>
</dbReference>
<protein>
    <submittedName>
        <fullName evidence="7">Heterogeneous nuclear ribonucleoprotein H2-like</fullName>
    </submittedName>
</protein>
<reference evidence="7" key="1">
    <citation type="submission" date="2025-08" db="UniProtKB">
        <authorList>
            <consortium name="RefSeq"/>
        </authorList>
    </citation>
    <scope>IDENTIFICATION</scope>
    <source>
        <tissue evidence="7">Sperm</tissue>
    </source>
</reference>
<feature type="compositionally biased region" description="Polar residues" evidence="4">
    <location>
        <begin position="155"/>
        <end position="170"/>
    </location>
</feature>
<dbReference type="PANTHER" id="PTHR13976">
    <property type="entry name" value="HETEROGENEOUS NUCLEAR RIBONUCLEOPROTEIN-RELATED"/>
    <property type="match status" value="1"/>
</dbReference>
<evidence type="ECO:0000256" key="3">
    <source>
        <dbReference type="PROSITE-ProRule" id="PRU00176"/>
    </source>
</evidence>
<dbReference type="SMART" id="SM00360">
    <property type="entry name" value="RRM"/>
    <property type="match status" value="2"/>
</dbReference>
<dbReference type="CDD" id="cd12254">
    <property type="entry name" value="RRM_hnRNPH_ESRPs_RBM12_like"/>
    <property type="match status" value="1"/>
</dbReference>
<dbReference type="RefSeq" id="XP_032801085.1">
    <property type="nucleotide sequence ID" value="XM_032945194.1"/>
</dbReference>
<dbReference type="InterPro" id="IPR050666">
    <property type="entry name" value="ESRP"/>
</dbReference>
<feature type="compositionally biased region" description="Polar residues" evidence="4">
    <location>
        <begin position="188"/>
        <end position="203"/>
    </location>
</feature>
<evidence type="ECO:0000313" key="7">
    <source>
        <dbReference type="RefSeq" id="XP_032801085.1"/>
    </source>
</evidence>
<dbReference type="Pfam" id="PF00076">
    <property type="entry name" value="RRM_1"/>
    <property type="match status" value="2"/>
</dbReference>
<feature type="compositionally biased region" description="Polar residues" evidence="4">
    <location>
        <begin position="212"/>
        <end position="222"/>
    </location>
</feature>
<dbReference type="Gene3D" id="3.30.70.330">
    <property type="match status" value="2"/>
</dbReference>
<evidence type="ECO:0000256" key="2">
    <source>
        <dbReference type="ARBA" id="ARBA00022884"/>
    </source>
</evidence>
<gene>
    <name evidence="7" type="primary">LOC116938030</name>
</gene>
<evidence type="ECO:0000313" key="6">
    <source>
        <dbReference type="Proteomes" id="UP001318040"/>
    </source>
</evidence>
<feature type="compositionally biased region" description="Polar residues" evidence="4">
    <location>
        <begin position="240"/>
        <end position="251"/>
    </location>
</feature>
<dbReference type="SUPFAM" id="SSF54928">
    <property type="entry name" value="RNA-binding domain, RBD"/>
    <property type="match status" value="2"/>
</dbReference>
<evidence type="ECO:0000256" key="1">
    <source>
        <dbReference type="ARBA" id="ARBA00022737"/>
    </source>
</evidence>
<evidence type="ECO:0000259" key="5">
    <source>
        <dbReference type="PROSITE" id="PS50102"/>
    </source>
</evidence>
<dbReference type="AlphaFoldDB" id="A0AAJ7SKQ5"/>
<dbReference type="InterPro" id="IPR035979">
    <property type="entry name" value="RBD_domain_sf"/>
</dbReference>
<keyword evidence="2 3" id="KW-0694">RNA-binding</keyword>
<dbReference type="InterPro" id="IPR000504">
    <property type="entry name" value="RRM_dom"/>
</dbReference>
<dbReference type="PROSITE" id="PS50102">
    <property type="entry name" value="RRM"/>
    <property type="match status" value="2"/>
</dbReference>
<proteinExistence type="predicted"/>
<feature type="compositionally biased region" description="Acidic residues" evidence="4">
    <location>
        <begin position="410"/>
        <end position="428"/>
    </location>
</feature>
<feature type="compositionally biased region" description="Basic and acidic residues" evidence="4">
    <location>
        <begin position="429"/>
        <end position="442"/>
    </location>
</feature>
<organism evidence="6 7">
    <name type="scientific">Petromyzon marinus</name>
    <name type="common">Sea lamprey</name>
    <dbReference type="NCBI Taxonomy" id="7757"/>
    <lineage>
        <taxon>Eukaryota</taxon>
        <taxon>Metazoa</taxon>
        <taxon>Chordata</taxon>
        <taxon>Craniata</taxon>
        <taxon>Vertebrata</taxon>
        <taxon>Cyclostomata</taxon>
        <taxon>Hyperoartia</taxon>
        <taxon>Petromyzontiformes</taxon>
        <taxon>Petromyzontidae</taxon>
        <taxon>Petromyzon</taxon>
    </lineage>
</organism>
<accession>A0AAJ7SKQ5</accession>
<feature type="domain" description="RRM" evidence="5">
    <location>
        <begin position="300"/>
        <end position="375"/>
    </location>
</feature>
<feature type="region of interest" description="Disordered" evidence="4">
    <location>
        <begin position="374"/>
        <end position="453"/>
    </location>
</feature>
<dbReference type="GO" id="GO:0003723">
    <property type="term" value="F:RNA binding"/>
    <property type="evidence" value="ECO:0007669"/>
    <property type="project" value="UniProtKB-UniRule"/>
</dbReference>
<keyword evidence="1" id="KW-0677">Repeat</keyword>
<sequence>MGGRYVTVTQSSLSQLELAQETWRVSLARERCVRLRGLLYEASVHDVQLFFPDIPVETESVTLCVDEFGRGSGLGFVVFDSPETAERATRRHGEMMGHRMVEVYRCRSEDIVTVIPSKALRQKSANPGARIPNAASGFRNPRTGDWNSGPDFGYSNPNFQNPATGLQNSPPRFHNPNPGFQNPDPNPGFQNPSPGFQNPNPGFQNPHLGFRNPNSGFQNHNAGFQNPNPGFQNPNPGFQKQNKQFPDSGSGSRFVDPAPGFGRAPRSRRASGPWGGGGGVWRDGVYQNLERSHGEQSSGFCVHMRGLPFEATEQDIREFFSPLVPVRVSVSVSRSGRPTGEADVEFSTSGDAVTAMERDHKHMGRRYIELFLNAPLSPPTEKPPSPITTSTTSTPELAGPGFNSQTESTLSEEEEDETDEDETDEDEEVVVKDVHKQPKEVGDSAAQHCGKPE</sequence>
<evidence type="ECO:0000256" key="4">
    <source>
        <dbReference type="SAM" id="MobiDB-lite"/>
    </source>
</evidence>
<dbReference type="KEGG" id="pmrn:116938030"/>
<name>A0AAJ7SKQ5_PETMA</name>
<feature type="domain" description="RRM" evidence="5">
    <location>
        <begin position="31"/>
        <end position="108"/>
    </location>
</feature>